<organism evidence="1 2">
    <name type="scientific">Mycena maculata</name>
    <dbReference type="NCBI Taxonomy" id="230809"/>
    <lineage>
        <taxon>Eukaryota</taxon>
        <taxon>Fungi</taxon>
        <taxon>Dikarya</taxon>
        <taxon>Basidiomycota</taxon>
        <taxon>Agaricomycotina</taxon>
        <taxon>Agaricomycetes</taxon>
        <taxon>Agaricomycetidae</taxon>
        <taxon>Agaricales</taxon>
        <taxon>Marasmiineae</taxon>
        <taxon>Mycenaceae</taxon>
        <taxon>Mycena</taxon>
    </lineage>
</organism>
<gene>
    <name evidence="1" type="ORF">DFH07DRAFT_801735</name>
</gene>
<protein>
    <submittedName>
        <fullName evidence="1">Uncharacterized protein</fullName>
    </submittedName>
</protein>
<comment type="caution">
    <text evidence="1">The sequence shown here is derived from an EMBL/GenBank/DDBJ whole genome shotgun (WGS) entry which is preliminary data.</text>
</comment>
<dbReference type="Proteomes" id="UP001215280">
    <property type="component" value="Unassembled WGS sequence"/>
</dbReference>
<keyword evidence="2" id="KW-1185">Reference proteome</keyword>
<evidence type="ECO:0000313" key="2">
    <source>
        <dbReference type="Proteomes" id="UP001215280"/>
    </source>
</evidence>
<proteinExistence type="predicted"/>
<name>A0AAD7JY69_9AGAR</name>
<dbReference type="AlphaFoldDB" id="A0AAD7JY69"/>
<sequence>MLWNYVVPRLPDPFSPESRAVNLDCTPHEKLMNSGHGSVSVGPPFRFRMPRASRVSKDHMSSSSSPVFPSTVQKHFTVTCVERLWSPTCSPLYSGLLECCRQTICVSPTSRSTTESPSNYDDEIHSDAFPLPSMLGSHLLACIRPLQFNAHIFRIVGCCDSSSAPTQASLFAFFCGATRCSRSSPNRSGAGPRISWPGGRCVQHASYTVFTA</sequence>
<evidence type="ECO:0000313" key="1">
    <source>
        <dbReference type="EMBL" id="KAJ7772858.1"/>
    </source>
</evidence>
<reference evidence="1" key="1">
    <citation type="submission" date="2023-03" db="EMBL/GenBank/DDBJ databases">
        <title>Massive genome expansion in bonnet fungi (Mycena s.s.) driven by repeated elements and novel gene families across ecological guilds.</title>
        <authorList>
            <consortium name="Lawrence Berkeley National Laboratory"/>
            <person name="Harder C.B."/>
            <person name="Miyauchi S."/>
            <person name="Viragh M."/>
            <person name="Kuo A."/>
            <person name="Thoen E."/>
            <person name="Andreopoulos B."/>
            <person name="Lu D."/>
            <person name="Skrede I."/>
            <person name="Drula E."/>
            <person name="Henrissat B."/>
            <person name="Morin E."/>
            <person name="Kohler A."/>
            <person name="Barry K."/>
            <person name="LaButti K."/>
            <person name="Morin E."/>
            <person name="Salamov A."/>
            <person name="Lipzen A."/>
            <person name="Mereny Z."/>
            <person name="Hegedus B."/>
            <person name="Baldrian P."/>
            <person name="Stursova M."/>
            <person name="Weitz H."/>
            <person name="Taylor A."/>
            <person name="Grigoriev I.V."/>
            <person name="Nagy L.G."/>
            <person name="Martin F."/>
            <person name="Kauserud H."/>
        </authorList>
    </citation>
    <scope>NUCLEOTIDE SEQUENCE</scope>
    <source>
        <strain evidence="1">CBHHK188m</strain>
    </source>
</reference>
<accession>A0AAD7JY69</accession>
<dbReference type="EMBL" id="JARJLG010000018">
    <property type="protein sequence ID" value="KAJ7772858.1"/>
    <property type="molecule type" value="Genomic_DNA"/>
</dbReference>